<reference evidence="1 2" key="1">
    <citation type="submission" date="2024-09" db="EMBL/GenBank/DDBJ databases">
        <authorList>
            <person name="Sun Q."/>
            <person name="Mori K."/>
        </authorList>
    </citation>
    <scope>NUCLEOTIDE SEQUENCE [LARGE SCALE GENOMIC DNA]</scope>
    <source>
        <strain evidence="1 2">TBRC 3947</strain>
    </source>
</reference>
<organism evidence="1 2">
    <name type="scientific">Phytohabitans kaempferiae</name>
    <dbReference type="NCBI Taxonomy" id="1620943"/>
    <lineage>
        <taxon>Bacteria</taxon>
        <taxon>Bacillati</taxon>
        <taxon>Actinomycetota</taxon>
        <taxon>Actinomycetes</taxon>
        <taxon>Micromonosporales</taxon>
        <taxon>Micromonosporaceae</taxon>
    </lineage>
</organism>
<name>A0ABV6M9Q2_9ACTN</name>
<comment type="caution">
    <text evidence="1">The sequence shown here is derived from an EMBL/GenBank/DDBJ whole genome shotgun (WGS) entry which is preliminary data.</text>
</comment>
<dbReference type="RefSeq" id="WP_377255130.1">
    <property type="nucleotide sequence ID" value="NZ_JBHLUH010000056.1"/>
</dbReference>
<accession>A0ABV6M9Q2</accession>
<evidence type="ECO:0000313" key="1">
    <source>
        <dbReference type="EMBL" id="MFC0531182.1"/>
    </source>
</evidence>
<keyword evidence="2" id="KW-1185">Reference proteome</keyword>
<sequence length="163" mass="18133">MTQQDTDPTMTRILAAVRLGHEGEKARARQELTAVWADLGVDGDPLHRCTLAHYLADLQESTEEELAWDERALAAVASLTDERARRYDGSLQVRAFLPSLHLNLADCHRRLADERQARQHLTTARELVTDLPDDAYGDLIRQAIRDVSGALDAGSTDRLASHP</sequence>
<evidence type="ECO:0000313" key="2">
    <source>
        <dbReference type="Proteomes" id="UP001589867"/>
    </source>
</evidence>
<protein>
    <recommendedName>
        <fullName evidence="3">Tetratricopeptide repeat protein</fullName>
    </recommendedName>
</protein>
<proteinExistence type="predicted"/>
<dbReference type="Proteomes" id="UP001589867">
    <property type="component" value="Unassembled WGS sequence"/>
</dbReference>
<gene>
    <name evidence="1" type="ORF">ACFFIA_26420</name>
</gene>
<dbReference type="EMBL" id="JBHLUH010000056">
    <property type="protein sequence ID" value="MFC0531182.1"/>
    <property type="molecule type" value="Genomic_DNA"/>
</dbReference>
<evidence type="ECO:0008006" key="3">
    <source>
        <dbReference type="Google" id="ProtNLM"/>
    </source>
</evidence>